<evidence type="ECO:0000256" key="1">
    <source>
        <dbReference type="SAM" id="MobiDB-lite"/>
    </source>
</evidence>
<sequence>MVSARKFHRDHRREPNIEHGPKADITGSVPTLDASAQELDRVSVLGMKALKIPRVGDSYVSVAHSIRVPRIDSQ</sequence>
<evidence type="ECO:0000313" key="3">
    <source>
        <dbReference type="Proteomes" id="UP000225740"/>
    </source>
</evidence>
<gene>
    <name evidence="2" type="ORF">CEE69_11950</name>
</gene>
<dbReference type="AlphaFoldDB" id="A0A2G1W7V1"/>
<keyword evidence="3" id="KW-1185">Reference proteome</keyword>
<feature type="compositionally biased region" description="Basic residues" evidence="1">
    <location>
        <begin position="1"/>
        <end position="11"/>
    </location>
</feature>
<comment type="caution">
    <text evidence="2">The sequence shown here is derived from an EMBL/GenBank/DDBJ whole genome shotgun (WGS) entry which is preliminary data.</text>
</comment>
<name>A0A2G1W7V1_9BACT</name>
<organism evidence="2 3">
    <name type="scientific">Rhodopirellula bahusiensis</name>
    <dbReference type="NCBI Taxonomy" id="2014065"/>
    <lineage>
        <taxon>Bacteria</taxon>
        <taxon>Pseudomonadati</taxon>
        <taxon>Planctomycetota</taxon>
        <taxon>Planctomycetia</taxon>
        <taxon>Pirellulales</taxon>
        <taxon>Pirellulaceae</taxon>
        <taxon>Rhodopirellula</taxon>
    </lineage>
</organism>
<reference evidence="2 3" key="1">
    <citation type="submission" date="2017-06" db="EMBL/GenBank/DDBJ databases">
        <title>Description of Rhodopirellula bahusiensis sp. nov.</title>
        <authorList>
            <person name="Kizina J."/>
            <person name="Harder J."/>
        </authorList>
    </citation>
    <scope>NUCLEOTIDE SEQUENCE [LARGE SCALE GENOMIC DNA]</scope>
    <source>
        <strain evidence="2 3">SWK21</strain>
    </source>
</reference>
<feature type="region of interest" description="Disordered" evidence="1">
    <location>
        <begin position="1"/>
        <end position="28"/>
    </location>
</feature>
<dbReference type="EMBL" id="NIZW01000008">
    <property type="protein sequence ID" value="PHQ35124.1"/>
    <property type="molecule type" value="Genomic_DNA"/>
</dbReference>
<accession>A0A2G1W7V1</accession>
<dbReference type="Proteomes" id="UP000225740">
    <property type="component" value="Unassembled WGS sequence"/>
</dbReference>
<evidence type="ECO:0000313" key="2">
    <source>
        <dbReference type="EMBL" id="PHQ35124.1"/>
    </source>
</evidence>
<feature type="compositionally biased region" description="Basic and acidic residues" evidence="1">
    <location>
        <begin position="12"/>
        <end position="22"/>
    </location>
</feature>
<proteinExistence type="predicted"/>
<protein>
    <submittedName>
        <fullName evidence="2">Uncharacterized protein</fullName>
    </submittedName>
</protein>